<protein>
    <submittedName>
        <fullName evidence="1">Uncharacterized protein</fullName>
    </submittedName>
</protein>
<proteinExistence type="predicted"/>
<organism evidence="1 2">
    <name type="scientific">Candidatus Magasanikbacteria bacterium RIFOXYC12_FULL_33_11</name>
    <dbReference type="NCBI Taxonomy" id="1798701"/>
    <lineage>
        <taxon>Bacteria</taxon>
        <taxon>Candidatus Magasanikiibacteriota</taxon>
    </lineage>
</organism>
<evidence type="ECO:0000313" key="1">
    <source>
        <dbReference type="EMBL" id="OGH86218.1"/>
    </source>
</evidence>
<reference evidence="1 2" key="1">
    <citation type="journal article" date="2016" name="Nat. Commun.">
        <title>Thousands of microbial genomes shed light on interconnected biogeochemical processes in an aquifer system.</title>
        <authorList>
            <person name="Anantharaman K."/>
            <person name="Brown C.T."/>
            <person name="Hug L.A."/>
            <person name="Sharon I."/>
            <person name="Castelle C.J."/>
            <person name="Probst A.J."/>
            <person name="Thomas B.C."/>
            <person name="Singh A."/>
            <person name="Wilkins M.J."/>
            <person name="Karaoz U."/>
            <person name="Brodie E.L."/>
            <person name="Williams K.H."/>
            <person name="Hubbard S.S."/>
            <person name="Banfield J.F."/>
        </authorList>
    </citation>
    <scope>NUCLEOTIDE SEQUENCE [LARGE SCALE GENOMIC DNA]</scope>
</reference>
<comment type="caution">
    <text evidence="1">The sequence shown here is derived from an EMBL/GenBank/DDBJ whole genome shotgun (WGS) entry which is preliminary data.</text>
</comment>
<evidence type="ECO:0000313" key="2">
    <source>
        <dbReference type="Proteomes" id="UP000178349"/>
    </source>
</evidence>
<gene>
    <name evidence="1" type="ORF">A2493_00715</name>
</gene>
<sequence length="209" mass="22893">MLYLAKNRAQKSPATQGGLMWQTLTAFLVVSLVGLFGACESSTGSQPTDTSDTYNQTDTDTNINCDGKLDNSSCPVNEDVVTNDSTETDTFITNDYCEPLAVLNGEWYNVTPQSTLYGLMVVVSYKTLPQICELYIVGPGAAMANHNGEFWIDMETPDLPIHLEDTTSSGFTVALEVGVTDDGRLYQSWYEGDIRAAIYYYARSLPSAN</sequence>
<name>A0A1F6NQU4_9BACT</name>
<dbReference type="AlphaFoldDB" id="A0A1F6NQU4"/>
<dbReference type="EMBL" id="MFQW01000028">
    <property type="protein sequence ID" value="OGH86218.1"/>
    <property type="molecule type" value="Genomic_DNA"/>
</dbReference>
<dbReference type="Proteomes" id="UP000178349">
    <property type="component" value="Unassembled WGS sequence"/>
</dbReference>
<accession>A0A1F6NQU4</accession>